<dbReference type="OrthoDB" id="5236983at2759"/>
<protein>
    <recommendedName>
        <fullName evidence="3">SprT-like domain-containing protein</fullName>
    </recommendedName>
</protein>
<evidence type="ECO:0000313" key="2">
    <source>
        <dbReference type="Proteomes" id="UP000324767"/>
    </source>
</evidence>
<name>A0A5M8PS84_9LECA</name>
<gene>
    <name evidence="1" type="ORF">FRX48_04741</name>
</gene>
<evidence type="ECO:0008006" key="3">
    <source>
        <dbReference type="Google" id="ProtNLM"/>
    </source>
</evidence>
<dbReference type="Proteomes" id="UP000324767">
    <property type="component" value="Unassembled WGS sequence"/>
</dbReference>
<dbReference type="EMBL" id="VXIT01000007">
    <property type="protein sequence ID" value="KAA6411461.1"/>
    <property type="molecule type" value="Genomic_DNA"/>
</dbReference>
<evidence type="ECO:0000313" key="1">
    <source>
        <dbReference type="EMBL" id="KAA6411461.1"/>
    </source>
</evidence>
<comment type="caution">
    <text evidence="1">The sequence shown here is derived from an EMBL/GenBank/DDBJ whole genome shotgun (WGS) entry which is preliminary data.</text>
</comment>
<dbReference type="AlphaFoldDB" id="A0A5M8PS84"/>
<accession>A0A5M8PS84</accession>
<organism evidence="1 2">
    <name type="scientific">Lasallia pustulata</name>
    <dbReference type="NCBI Taxonomy" id="136370"/>
    <lineage>
        <taxon>Eukaryota</taxon>
        <taxon>Fungi</taxon>
        <taxon>Dikarya</taxon>
        <taxon>Ascomycota</taxon>
        <taxon>Pezizomycotina</taxon>
        <taxon>Lecanoromycetes</taxon>
        <taxon>OSLEUM clade</taxon>
        <taxon>Umbilicariomycetidae</taxon>
        <taxon>Umbilicariales</taxon>
        <taxon>Umbilicariaceae</taxon>
        <taxon>Lasallia</taxon>
    </lineage>
</organism>
<reference evidence="1 2" key="1">
    <citation type="submission" date="2019-09" db="EMBL/GenBank/DDBJ databases">
        <title>The hologenome of the rock-dwelling lichen Lasallia pustulata.</title>
        <authorList>
            <person name="Greshake Tzovaras B."/>
            <person name="Segers F."/>
            <person name="Bicker A."/>
            <person name="Dal Grande F."/>
            <person name="Otte J."/>
            <person name="Hankeln T."/>
            <person name="Schmitt I."/>
            <person name="Ebersberger I."/>
        </authorList>
    </citation>
    <scope>NUCLEOTIDE SEQUENCE [LARGE SCALE GENOMIC DNA]</scope>
    <source>
        <strain evidence="1">A1-1</strain>
    </source>
</reference>
<proteinExistence type="predicted"/>
<sequence length="245" mass="28089">MAFTLPERERAAVRKQRYDSCFILPVAEVDKGTAYPCTKRALALLTDENLPVLSPPDAVPALTATSALEEALGPAFNSCPDAVAALQRFRVNGLNPQEWGPDLMFKAFGDLDRAFFMGHLRNRAILKWDHDWRFRNQGLAGVFDTSWGLAVCTDMRGRSKKAWIYLNANKLLLPHYIQLGHIWSVLLHEMLHIYLNLRTGLLPEEPMYRRYDSTYLYPHGPNFERSWRAIRSRFPGNLPETLEDE</sequence>